<protein>
    <submittedName>
        <fullName evidence="2">Uncharacterized protein</fullName>
    </submittedName>
</protein>
<proteinExistence type="predicted"/>
<feature type="region of interest" description="Disordered" evidence="1">
    <location>
        <begin position="107"/>
        <end position="138"/>
    </location>
</feature>
<comment type="caution">
    <text evidence="2">The sequence shown here is derived from an EMBL/GenBank/DDBJ whole genome shotgun (WGS) entry which is preliminary data.</text>
</comment>
<evidence type="ECO:0000313" key="3">
    <source>
        <dbReference type="Proteomes" id="UP001362999"/>
    </source>
</evidence>
<name>A0AAW0AZW5_9AGAR</name>
<keyword evidence="3" id="KW-1185">Reference proteome</keyword>
<evidence type="ECO:0000256" key="1">
    <source>
        <dbReference type="SAM" id="MobiDB-lite"/>
    </source>
</evidence>
<dbReference type="AlphaFoldDB" id="A0AAW0AZW5"/>
<organism evidence="2 3">
    <name type="scientific">Favolaschia claudopus</name>
    <dbReference type="NCBI Taxonomy" id="2862362"/>
    <lineage>
        <taxon>Eukaryota</taxon>
        <taxon>Fungi</taxon>
        <taxon>Dikarya</taxon>
        <taxon>Basidiomycota</taxon>
        <taxon>Agaricomycotina</taxon>
        <taxon>Agaricomycetes</taxon>
        <taxon>Agaricomycetidae</taxon>
        <taxon>Agaricales</taxon>
        <taxon>Marasmiineae</taxon>
        <taxon>Mycenaceae</taxon>
        <taxon>Favolaschia</taxon>
    </lineage>
</organism>
<dbReference type="EMBL" id="JAWWNJ010000046">
    <property type="protein sequence ID" value="KAK7018513.1"/>
    <property type="molecule type" value="Genomic_DNA"/>
</dbReference>
<sequence>MLSRLFRRLFCARDELLTLMDGYAAAMGPEAVPGIAGVEDLEDGDKLIFHEVYQHWHGGLRKGFWMEDGRRADKYYDLVDSEDSEDEAFAKFREANPDMDFDTQQTILESLDTAPPGPSVPSVPSAPVAGPSKPRVDL</sequence>
<gene>
    <name evidence="2" type="ORF">R3P38DRAFT_2784322</name>
</gene>
<evidence type="ECO:0000313" key="2">
    <source>
        <dbReference type="EMBL" id="KAK7018513.1"/>
    </source>
</evidence>
<dbReference type="Proteomes" id="UP001362999">
    <property type="component" value="Unassembled WGS sequence"/>
</dbReference>
<reference evidence="2 3" key="1">
    <citation type="journal article" date="2024" name="J Genomics">
        <title>Draft genome sequencing and assembly of Favolaschia claudopus CIRM-BRFM 2984 isolated from oak limbs.</title>
        <authorList>
            <person name="Navarro D."/>
            <person name="Drula E."/>
            <person name="Chaduli D."/>
            <person name="Cazenave R."/>
            <person name="Ahrendt S."/>
            <person name="Wang J."/>
            <person name="Lipzen A."/>
            <person name="Daum C."/>
            <person name="Barry K."/>
            <person name="Grigoriev I.V."/>
            <person name="Favel A."/>
            <person name="Rosso M.N."/>
            <person name="Martin F."/>
        </authorList>
    </citation>
    <scope>NUCLEOTIDE SEQUENCE [LARGE SCALE GENOMIC DNA]</scope>
    <source>
        <strain evidence="2 3">CIRM-BRFM 2984</strain>
    </source>
</reference>
<feature type="compositionally biased region" description="Low complexity" evidence="1">
    <location>
        <begin position="122"/>
        <end position="132"/>
    </location>
</feature>
<accession>A0AAW0AZW5</accession>